<evidence type="ECO:0000256" key="2">
    <source>
        <dbReference type="ARBA" id="ARBA00022977"/>
    </source>
</evidence>
<dbReference type="InterPro" id="IPR013785">
    <property type="entry name" value="Aldolase_TIM"/>
</dbReference>
<evidence type="ECO:0000313" key="5">
    <source>
        <dbReference type="Proteomes" id="UP000286317"/>
    </source>
</evidence>
<organism evidence="4 5">
    <name type="scientific">Staphylococcus shinii</name>
    <dbReference type="NCBI Taxonomy" id="2912228"/>
    <lineage>
        <taxon>Bacteria</taxon>
        <taxon>Bacillati</taxon>
        <taxon>Bacillota</taxon>
        <taxon>Bacilli</taxon>
        <taxon>Bacillales</taxon>
        <taxon>Staphylococcaceae</taxon>
        <taxon>Staphylococcus</taxon>
    </lineage>
</organism>
<feature type="domain" description="Thiamine phosphate synthase/TenI" evidence="3">
    <location>
        <begin position="62"/>
        <end position="197"/>
    </location>
</feature>
<dbReference type="GO" id="GO:0004789">
    <property type="term" value="F:thiamine-phosphate diphosphorylase activity"/>
    <property type="evidence" value="ECO:0007669"/>
    <property type="project" value="TreeGrafter"/>
</dbReference>
<dbReference type="CDD" id="cd00564">
    <property type="entry name" value="TMP_TenI"/>
    <property type="match status" value="1"/>
</dbReference>
<sequence>MINVIIQRYFSTRKSNVFLFGVKILFIAITPYQDLSKSHIKHYCEIEGVIDYLLIRVPMNTEEVIQWVHELIKNEFPKDKIIIHSDINVIIQCDLSAIHFRENDPYIEEVQASYPDIQISMSTHHKDTIANAKYLGLDFVLFGHVFETLSKPQQTPRAKSEVEEALKIDIPIIAIGGINQHTLSSLPNGFSGIAGISIFNQYSKEKLINMKEVWDGHV</sequence>
<evidence type="ECO:0000259" key="3">
    <source>
        <dbReference type="Pfam" id="PF02581"/>
    </source>
</evidence>
<reference evidence="4 5" key="1">
    <citation type="journal article" date="2016" name="Front. Microbiol.">
        <title>Comprehensive Phylogenetic Analysis of Bovine Non-aureus Staphylococci Species Based on Whole-Genome Sequencing.</title>
        <authorList>
            <person name="Naushad S."/>
            <person name="Barkema H.W."/>
            <person name="Luby C."/>
            <person name="Condas L.A."/>
            <person name="Nobrega D.B."/>
            <person name="Carson D.A."/>
            <person name="De Buck J."/>
        </authorList>
    </citation>
    <scope>NUCLEOTIDE SEQUENCE [LARGE SCALE GENOMIC DNA]</scope>
    <source>
        <strain evidence="4 5">SNUC 4554</strain>
    </source>
</reference>
<gene>
    <name evidence="4" type="ORF">BU112_06245</name>
</gene>
<dbReference type="Pfam" id="PF02581">
    <property type="entry name" value="TMP-TENI"/>
    <property type="match status" value="1"/>
</dbReference>
<protein>
    <submittedName>
        <fullName evidence="4">Thiamine phosphate synthase</fullName>
    </submittedName>
</protein>
<accession>A0A418IG66</accession>
<dbReference type="EMBL" id="QXUF01000033">
    <property type="protein sequence ID" value="RIN01257.1"/>
    <property type="molecule type" value="Genomic_DNA"/>
</dbReference>
<dbReference type="PANTHER" id="PTHR20857:SF22">
    <property type="entry name" value="THIAZOLE TAUTOMERASE"/>
    <property type="match status" value="1"/>
</dbReference>
<dbReference type="AlphaFoldDB" id="A0A418IG66"/>
<dbReference type="Proteomes" id="UP000286317">
    <property type="component" value="Unassembled WGS sequence"/>
</dbReference>
<dbReference type="SUPFAM" id="SSF51391">
    <property type="entry name" value="Thiamin phosphate synthase"/>
    <property type="match status" value="1"/>
</dbReference>
<dbReference type="GO" id="GO:0005737">
    <property type="term" value="C:cytoplasm"/>
    <property type="evidence" value="ECO:0007669"/>
    <property type="project" value="TreeGrafter"/>
</dbReference>
<evidence type="ECO:0000313" key="4">
    <source>
        <dbReference type="EMBL" id="RIN01257.1"/>
    </source>
</evidence>
<comment type="pathway">
    <text evidence="1">Cofactor biosynthesis; thiamine diphosphate biosynthesis.</text>
</comment>
<dbReference type="InterPro" id="IPR022998">
    <property type="entry name" value="ThiamineP_synth_TenI"/>
</dbReference>
<dbReference type="Gene3D" id="3.20.20.70">
    <property type="entry name" value="Aldolase class I"/>
    <property type="match status" value="1"/>
</dbReference>
<keyword evidence="5" id="KW-1185">Reference proteome</keyword>
<dbReference type="OrthoDB" id="9815348at2"/>
<keyword evidence="2" id="KW-0784">Thiamine biosynthesis</keyword>
<dbReference type="InterPro" id="IPR036206">
    <property type="entry name" value="ThiamineP_synth_sf"/>
</dbReference>
<evidence type="ECO:0000256" key="1">
    <source>
        <dbReference type="ARBA" id="ARBA00004948"/>
    </source>
</evidence>
<name>A0A418IG66_9STAP</name>
<proteinExistence type="predicted"/>
<dbReference type="PANTHER" id="PTHR20857">
    <property type="entry name" value="THIAMINE-PHOSPHATE PYROPHOSPHORYLASE"/>
    <property type="match status" value="1"/>
</dbReference>
<comment type="caution">
    <text evidence="4">The sequence shown here is derived from an EMBL/GenBank/DDBJ whole genome shotgun (WGS) entry which is preliminary data.</text>
</comment>
<dbReference type="GO" id="GO:0009228">
    <property type="term" value="P:thiamine biosynthetic process"/>
    <property type="evidence" value="ECO:0007669"/>
    <property type="project" value="UniProtKB-KW"/>
</dbReference>